<dbReference type="PANTHER" id="PTHR37534:SF15">
    <property type="entry name" value="ZN(II)2CYS6 TRANSCRIPTION FACTOR (EUROFUNG)"/>
    <property type="match status" value="1"/>
</dbReference>
<dbReference type="OrthoDB" id="288726at2759"/>
<keyword evidence="3" id="KW-0238">DNA-binding</keyword>
<feature type="compositionally biased region" description="Polar residues" evidence="7">
    <location>
        <begin position="623"/>
        <end position="638"/>
    </location>
</feature>
<dbReference type="PROSITE" id="PS50048">
    <property type="entry name" value="ZN2_CY6_FUNGAL_2"/>
    <property type="match status" value="1"/>
</dbReference>
<evidence type="ECO:0000313" key="10">
    <source>
        <dbReference type="Proteomes" id="UP000234275"/>
    </source>
</evidence>
<proteinExistence type="predicted"/>
<gene>
    <name evidence="9" type="ORF">P170DRAFT_451003</name>
</gene>
<evidence type="ECO:0000256" key="5">
    <source>
        <dbReference type="ARBA" id="ARBA00023242"/>
    </source>
</evidence>
<dbReference type="GO" id="GO:0008270">
    <property type="term" value="F:zinc ion binding"/>
    <property type="evidence" value="ECO:0007669"/>
    <property type="project" value="InterPro"/>
</dbReference>
<dbReference type="GeneID" id="36558862"/>
<accession>A0A2I2FT80</accession>
<dbReference type="InterPro" id="IPR021858">
    <property type="entry name" value="Fun_TF"/>
</dbReference>
<comment type="caution">
    <text evidence="9">The sequence shown here is derived from an EMBL/GenBank/DDBJ whole genome shotgun (WGS) entry which is preliminary data.</text>
</comment>
<dbReference type="PROSITE" id="PS00463">
    <property type="entry name" value="ZN2_CY6_FUNGAL_1"/>
    <property type="match status" value="1"/>
</dbReference>
<evidence type="ECO:0000256" key="7">
    <source>
        <dbReference type="SAM" id="MobiDB-lite"/>
    </source>
</evidence>
<evidence type="ECO:0000256" key="3">
    <source>
        <dbReference type="ARBA" id="ARBA00023125"/>
    </source>
</evidence>
<dbReference type="SUPFAM" id="SSF57701">
    <property type="entry name" value="Zn2/Cys6 DNA-binding domain"/>
    <property type="match status" value="1"/>
</dbReference>
<evidence type="ECO:0000259" key="8">
    <source>
        <dbReference type="PROSITE" id="PS50048"/>
    </source>
</evidence>
<feature type="domain" description="Zn(2)-C6 fungal-type" evidence="8">
    <location>
        <begin position="7"/>
        <end position="37"/>
    </location>
</feature>
<keyword evidence="5" id="KW-0539">Nucleus</keyword>
<evidence type="ECO:0000256" key="4">
    <source>
        <dbReference type="ARBA" id="ARBA00023163"/>
    </source>
</evidence>
<keyword evidence="2" id="KW-0805">Transcription regulation</keyword>
<feature type="coiled-coil region" evidence="6">
    <location>
        <begin position="1250"/>
        <end position="1312"/>
    </location>
</feature>
<comment type="subcellular location">
    <subcellularLocation>
        <location evidence="1">Nucleus</location>
    </subcellularLocation>
</comment>
<dbReference type="GO" id="GO:0000981">
    <property type="term" value="F:DNA-binding transcription factor activity, RNA polymerase II-specific"/>
    <property type="evidence" value="ECO:0007669"/>
    <property type="project" value="InterPro"/>
</dbReference>
<feature type="region of interest" description="Disordered" evidence="7">
    <location>
        <begin position="1208"/>
        <end position="1241"/>
    </location>
</feature>
<dbReference type="EMBL" id="MSFO01000010">
    <property type="protein sequence ID" value="PLB43853.1"/>
    <property type="molecule type" value="Genomic_DNA"/>
</dbReference>
<dbReference type="CDD" id="cd00067">
    <property type="entry name" value="GAL4"/>
    <property type="match status" value="1"/>
</dbReference>
<evidence type="ECO:0000256" key="2">
    <source>
        <dbReference type="ARBA" id="ARBA00023015"/>
    </source>
</evidence>
<dbReference type="RefSeq" id="XP_024699155.1">
    <property type="nucleotide sequence ID" value="XM_024851163.1"/>
</dbReference>
<dbReference type="Pfam" id="PF00172">
    <property type="entry name" value="Zn_clus"/>
    <property type="match status" value="1"/>
</dbReference>
<keyword evidence="4" id="KW-0804">Transcription</keyword>
<dbReference type="Proteomes" id="UP000234275">
    <property type="component" value="Unassembled WGS sequence"/>
</dbReference>
<dbReference type="Pfam" id="PF24554">
    <property type="entry name" value="DUF7603"/>
    <property type="match status" value="1"/>
</dbReference>
<evidence type="ECO:0000256" key="6">
    <source>
        <dbReference type="SAM" id="Coils"/>
    </source>
</evidence>
<dbReference type="STRING" id="1392250.A0A2I2FT80"/>
<name>A0A2I2FT80_9EURO</name>
<organism evidence="9 10">
    <name type="scientific">Aspergillus steynii IBT 23096</name>
    <dbReference type="NCBI Taxonomy" id="1392250"/>
    <lineage>
        <taxon>Eukaryota</taxon>
        <taxon>Fungi</taxon>
        <taxon>Dikarya</taxon>
        <taxon>Ascomycota</taxon>
        <taxon>Pezizomycotina</taxon>
        <taxon>Eurotiomycetes</taxon>
        <taxon>Eurotiomycetidae</taxon>
        <taxon>Eurotiales</taxon>
        <taxon>Aspergillaceae</taxon>
        <taxon>Aspergillus</taxon>
        <taxon>Aspergillus subgen. Circumdati</taxon>
    </lineage>
</organism>
<protein>
    <recommendedName>
        <fullName evidence="8">Zn(2)-C6 fungal-type domain-containing protein</fullName>
    </recommendedName>
</protein>
<dbReference type="Pfam" id="PF11951">
    <property type="entry name" value="Fungal_trans_2"/>
    <property type="match status" value="1"/>
</dbReference>
<dbReference type="SMART" id="SM00066">
    <property type="entry name" value="GAL4"/>
    <property type="match status" value="1"/>
</dbReference>
<dbReference type="VEuPathDB" id="FungiDB:P170DRAFT_451003"/>
<keyword evidence="10" id="KW-1185">Reference proteome</keyword>
<feature type="region of interest" description="Disordered" evidence="7">
    <location>
        <begin position="888"/>
        <end position="955"/>
    </location>
</feature>
<feature type="region of interest" description="Disordered" evidence="7">
    <location>
        <begin position="559"/>
        <end position="656"/>
    </location>
</feature>
<sequence>MSRSFTGCKRCKARRQKCDEQRPTCGRCKAAGTQCGYAMQLQWGGRAFSRSRFGACVGTGGMQKLEYSPGEFVYTTHSTSPTAVETLPLVQPVDPFSSLSSDKKALLHHFLNDASQITACHSGMQRDICKMLVPMALQTPSLLYATMALSAIHLQALYNQSENVKSAPDIAHLMALSLEHFRKELQNPQTKGSDALLATARTLCLAEVHSGAIHPKSWRAHIEGARALMVATDNRGGVSPGSSDGFRRYLDRWYRSIVSLTALTGNGPPVEVKEEAGPEHLNPSEYPDYLDDYWGFTVNLAAIFRKIGAAAWRNHPSHATQGNEVAVFHEAATLESSLRRLMDQGADAIPTFYPGVVEGLSATCIQQSILCNEAFQHSALIQIHRRLRRTPAAAPEVQASVRRILECTAQIGPSSGLSPWVLLTTPLFIAGCEAQGEDREQVRQLLSALHDTIRVPNVLQSLKFLEQYWGNQLDEHESWNQFLDTSTSFVTDASSDEDSPGFPSQFTDGPPVHSRLVSEPFVPVLKSPPILHKRAATMALHPPSNRPPPLHIDSVRGMQAAMDSRHQQHPQQPKTPANKISNFFGWRAQSSSPGADSSSTEISDTGRSPLPSPLPQSLPSASYSITPSTTVPLDQSRPSGPIPPMPMRNLSLSSAGMAESGSSTLVAEIENELREISSELAGSIRREMELEDLVERLQSEMPLDTPNRRTSDYFSDSGSSSIRYTYDGRLEDVEKFRRTTEQERAQLKVDLTQKWHEERSRRAATESHVQILESQVQQLRRERAEFSDLSSRAKELESALESARRKLAEERQIKDNFEDLLTAMRVELEQLRNERDQLRDDVIPQLQHGQGGSANPSEVQRLLEEVEALKIENASLAQLQGSRFASIAEEDGSSRRNSGLGLSRSNSLARGMHSKSNGPSGLSRSSSLSRANTVSGRDRDVNTRESLADRVEGAEAQRDALHQSLRRLLDRQAHDAREYEKRIKVMELQVLRAQQSGSPRRLGYEREVRNLRDEVNHLRSRAQDALDQKWQCEKGLAGLKMDLDRAEQETSSLRDLLQEHDITAPEEVETDRDGFAEVIATSSSLESAYKQLQADREHAEASAAQFPQEEHGDLAASVSRTDVLAQNVRRQLDTNHTLRSRLADAIGKGEKDQQVSAIRINEMQARLKELEDMLMAAQQHSEEEMARHDEEIRHLEETHTAQLMRLKDNGGRSPATLSPLPPSTPFGSRSPRLDKTTSGDGMALPQAIQSEALEQRVKELERLLREADTEMSEVVSRMNRAQIDVAELQSDRDDALRQTRRLQSEIQAEREAFKALTG</sequence>
<dbReference type="InterPro" id="IPR056023">
    <property type="entry name" value="DUF7603"/>
</dbReference>
<feature type="compositionally biased region" description="Polar residues" evidence="7">
    <location>
        <begin position="569"/>
        <end position="581"/>
    </location>
</feature>
<feature type="compositionally biased region" description="Low complexity" evidence="7">
    <location>
        <begin position="895"/>
        <end position="930"/>
    </location>
</feature>
<dbReference type="PANTHER" id="PTHR37534">
    <property type="entry name" value="TRANSCRIPTIONAL ACTIVATOR PROTEIN UGA3"/>
    <property type="match status" value="1"/>
</dbReference>
<keyword evidence="6" id="KW-0175">Coiled coil</keyword>
<evidence type="ECO:0000313" key="9">
    <source>
        <dbReference type="EMBL" id="PLB43853.1"/>
    </source>
</evidence>
<evidence type="ECO:0000256" key="1">
    <source>
        <dbReference type="ARBA" id="ARBA00004123"/>
    </source>
</evidence>
<feature type="coiled-coil region" evidence="6">
    <location>
        <begin position="762"/>
        <end position="879"/>
    </location>
</feature>
<dbReference type="Gene3D" id="4.10.240.10">
    <property type="entry name" value="Zn(2)-C6 fungal-type DNA-binding domain"/>
    <property type="match status" value="1"/>
</dbReference>
<dbReference type="GO" id="GO:0005634">
    <property type="term" value="C:nucleus"/>
    <property type="evidence" value="ECO:0007669"/>
    <property type="project" value="UniProtKB-SubCell"/>
</dbReference>
<reference evidence="9 10" key="1">
    <citation type="submission" date="2016-12" db="EMBL/GenBank/DDBJ databases">
        <title>The genomes of Aspergillus section Nigri reveals drivers in fungal speciation.</title>
        <authorList>
            <consortium name="DOE Joint Genome Institute"/>
            <person name="Vesth T.C."/>
            <person name="Nybo J."/>
            <person name="Theobald S."/>
            <person name="Brandl J."/>
            <person name="Frisvad J.C."/>
            <person name="Nielsen K.F."/>
            <person name="Lyhne E.K."/>
            <person name="Kogle M.E."/>
            <person name="Kuo A."/>
            <person name="Riley R."/>
            <person name="Clum A."/>
            <person name="Nolan M."/>
            <person name="Lipzen A."/>
            <person name="Salamov A."/>
            <person name="Henrissat B."/>
            <person name="Wiebenga A."/>
            <person name="De Vries R.P."/>
            <person name="Grigoriev I.V."/>
            <person name="Mortensen U.H."/>
            <person name="Andersen M.R."/>
            <person name="Baker S.E."/>
        </authorList>
    </citation>
    <scope>NUCLEOTIDE SEQUENCE [LARGE SCALE GENOMIC DNA]</scope>
    <source>
        <strain evidence="9 10">IBT 23096</strain>
    </source>
</reference>
<feature type="compositionally biased region" description="Low complexity" evidence="7">
    <location>
        <begin position="590"/>
        <end position="599"/>
    </location>
</feature>
<dbReference type="InterPro" id="IPR036864">
    <property type="entry name" value="Zn2-C6_fun-type_DNA-bd_sf"/>
</dbReference>
<feature type="coiled-coil region" evidence="6">
    <location>
        <begin position="1160"/>
        <end position="1198"/>
    </location>
</feature>
<dbReference type="InterPro" id="IPR001138">
    <property type="entry name" value="Zn2Cys6_DnaBD"/>
</dbReference>
<dbReference type="GO" id="GO:0045944">
    <property type="term" value="P:positive regulation of transcription by RNA polymerase II"/>
    <property type="evidence" value="ECO:0007669"/>
    <property type="project" value="TreeGrafter"/>
</dbReference>
<feature type="compositionally biased region" description="Basic and acidic residues" evidence="7">
    <location>
        <begin position="936"/>
        <end position="955"/>
    </location>
</feature>
<dbReference type="GO" id="GO:0000976">
    <property type="term" value="F:transcription cis-regulatory region binding"/>
    <property type="evidence" value="ECO:0007669"/>
    <property type="project" value="TreeGrafter"/>
</dbReference>